<dbReference type="EMBL" id="CAUJNA010001557">
    <property type="protein sequence ID" value="CAJ1387667.1"/>
    <property type="molecule type" value="Genomic_DNA"/>
</dbReference>
<feature type="region of interest" description="Disordered" evidence="1">
    <location>
        <begin position="1"/>
        <end position="29"/>
    </location>
</feature>
<reference evidence="2" key="1">
    <citation type="submission" date="2023-08" db="EMBL/GenBank/DDBJ databases">
        <authorList>
            <person name="Chen Y."/>
            <person name="Shah S."/>
            <person name="Dougan E. K."/>
            <person name="Thang M."/>
            <person name="Chan C."/>
        </authorList>
    </citation>
    <scope>NUCLEOTIDE SEQUENCE</scope>
</reference>
<accession>A0AA36N0L1</accession>
<feature type="compositionally biased region" description="Polar residues" evidence="1">
    <location>
        <begin position="297"/>
        <end position="308"/>
    </location>
</feature>
<feature type="compositionally biased region" description="Basic and acidic residues" evidence="1">
    <location>
        <begin position="20"/>
        <end position="29"/>
    </location>
</feature>
<organism evidence="2 3">
    <name type="scientific">Effrenium voratum</name>
    <dbReference type="NCBI Taxonomy" id="2562239"/>
    <lineage>
        <taxon>Eukaryota</taxon>
        <taxon>Sar</taxon>
        <taxon>Alveolata</taxon>
        <taxon>Dinophyceae</taxon>
        <taxon>Suessiales</taxon>
        <taxon>Symbiodiniaceae</taxon>
        <taxon>Effrenium</taxon>
    </lineage>
</organism>
<dbReference type="Proteomes" id="UP001178507">
    <property type="component" value="Unassembled WGS sequence"/>
</dbReference>
<feature type="compositionally biased region" description="Polar residues" evidence="1">
    <location>
        <begin position="321"/>
        <end position="336"/>
    </location>
</feature>
<feature type="compositionally biased region" description="Basic and acidic residues" evidence="1">
    <location>
        <begin position="364"/>
        <end position="375"/>
    </location>
</feature>
<protein>
    <submittedName>
        <fullName evidence="2">Uncharacterized protein</fullName>
    </submittedName>
</protein>
<feature type="region of interest" description="Disordered" evidence="1">
    <location>
        <begin position="287"/>
        <end position="405"/>
    </location>
</feature>
<keyword evidence="3" id="KW-1185">Reference proteome</keyword>
<evidence type="ECO:0000256" key="1">
    <source>
        <dbReference type="SAM" id="MobiDB-lite"/>
    </source>
</evidence>
<evidence type="ECO:0000313" key="3">
    <source>
        <dbReference type="Proteomes" id="UP001178507"/>
    </source>
</evidence>
<comment type="caution">
    <text evidence="2">The sequence shown here is derived from an EMBL/GenBank/DDBJ whole genome shotgun (WGS) entry which is preliminary data.</text>
</comment>
<sequence>MPQVPGLRQVFSNKSLPEVRSSEEDLSSKVKGLEEKLERMAQDFEDGSAIQAAFAAGRAPSTGMDDTSFALPRGGVGFTASMRSAGLSEEYVEALMSNLVALDGLNAGDLARRMDRMEGLLEEVLEHLRGPRAMSMSTGSLSCVSVPMPPPQEPPALRELRSPEPALAVIEEGPNSARSAEGRLRKEKEEMEEPCGRLLEVSLQRDSTQPSWGLLWDRKCFEKKTRVIEAVVPQSPVGLWNQERQDKGEDFLQRGDELVKLNGKSGWEACSDLSNLNQVQLVFRRLTDQEKQRSRRQASGSECRSQRFSPEASLRKRPGSASFTSLPRQAVSSGASGASLPHIPVPDMPELPARPSTAPSTGRPDVKGLPDRDQSEVQVLQAALQGSPGQSAPTPTPDVGPKETEAHAAVLDRILQHSEFIRKTDKSKPHLQQGANPEQLKKLALHISLGEADKAFQQVLPLLQKSPGPREDREPVSVKEAGQFLLDLVKYLDSAKAKEP</sequence>
<dbReference type="AlphaFoldDB" id="A0AA36N0L1"/>
<name>A0AA36N0L1_9DINO</name>
<gene>
    <name evidence="2" type="ORF">EVOR1521_LOCUS13693</name>
</gene>
<proteinExistence type="predicted"/>
<evidence type="ECO:0000313" key="2">
    <source>
        <dbReference type="EMBL" id="CAJ1387667.1"/>
    </source>
</evidence>